<protein>
    <recommendedName>
        <fullName evidence="2">C2H2-type domain-containing protein</fullName>
    </recommendedName>
</protein>
<accession>M7T210</accession>
<feature type="domain" description="C2H2-type" evidence="2">
    <location>
        <begin position="68"/>
        <end position="96"/>
    </location>
</feature>
<keyword evidence="1" id="KW-0863">Zinc-finger</keyword>
<organism evidence="3 4">
    <name type="scientific">Eutypa lata (strain UCR-EL1)</name>
    <name type="common">Grapevine dieback disease fungus</name>
    <name type="synonym">Eutypa armeniacae</name>
    <dbReference type="NCBI Taxonomy" id="1287681"/>
    <lineage>
        <taxon>Eukaryota</taxon>
        <taxon>Fungi</taxon>
        <taxon>Dikarya</taxon>
        <taxon>Ascomycota</taxon>
        <taxon>Pezizomycotina</taxon>
        <taxon>Sordariomycetes</taxon>
        <taxon>Xylariomycetidae</taxon>
        <taxon>Xylariales</taxon>
        <taxon>Diatrypaceae</taxon>
        <taxon>Eutypa</taxon>
    </lineage>
</organism>
<keyword evidence="4" id="KW-1185">Reference proteome</keyword>
<dbReference type="EMBL" id="KB705747">
    <property type="protein sequence ID" value="EMR70888.1"/>
    <property type="molecule type" value="Genomic_DNA"/>
</dbReference>
<evidence type="ECO:0000259" key="2">
    <source>
        <dbReference type="PROSITE" id="PS50157"/>
    </source>
</evidence>
<dbReference type="PROSITE" id="PS50157">
    <property type="entry name" value="ZINC_FINGER_C2H2_2"/>
    <property type="match status" value="1"/>
</dbReference>
<sequence>MQPTAFQNTPRQYLAPVPVPVTDPAPAPAPVTDLDLNLGLDDFNRNLNLNDFGFDFSLAPAFDPARPLRCSECDSTFVGSNDIEAHKHKMHNPKSKYQKDKQLVDGGIDCPCCPANKKHRSAWYEHLKKAHRKEWELRYSARAVREAAKVAKAKAAAASRRRV</sequence>
<proteinExistence type="predicted"/>
<dbReference type="GO" id="GO:0008270">
    <property type="term" value="F:zinc ion binding"/>
    <property type="evidence" value="ECO:0007669"/>
    <property type="project" value="UniProtKB-KW"/>
</dbReference>
<name>M7T210_EUTLA</name>
<dbReference type="Gene3D" id="3.30.160.60">
    <property type="entry name" value="Classic Zinc Finger"/>
    <property type="match status" value="1"/>
</dbReference>
<reference evidence="4" key="1">
    <citation type="journal article" date="2013" name="Genome Announc.">
        <title>Draft genome sequence of the grapevine dieback fungus Eutypa lata UCR-EL1.</title>
        <authorList>
            <person name="Blanco-Ulate B."/>
            <person name="Rolshausen P.E."/>
            <person name="Cantu D."/>
        </authorList>
    </citation>
    <scope>NUCLEOTIDE SEQUENCE [LARGE SCALE GENOMIC DNA]</scope>
    <source>
        <strain evidence="4">UCR-EL1</strain>
    </source>
</reference>
<evidence type="ECO:0000313" key="3">
    <source>
        <dbReference type="EMBL" id="EMR70888.1"/>
    </source>
</evidence>
<keyword evidence="1" id="KW-0862">Zinc</keyword>
<keyword evidence="1" id="KW-0479">Metal-binding</keyword>
<dbReference type="HOGENOM" id="CLU_1627041_0_0_1"/>
<dbReference type="SMART" id="SM00355">
    <property type="entry name" value="ZnF_C2H2"/>
    <property type="match status" value="2"/>
</dbReference>
<dbReference type="AlphaFoldDB" id="M7T210"/>
<dbReference type="InterPro" id="IPR013087">
    <property type="entry name" value="Znf_C2H2_type"/>
</dbReference>
<dbReference type="Proteomes" id="UP000012174">
    <property type="component" value="Unassembled WGS sequence"/>
</dbReference>
<evidence type="ECO:0000313" key="4">
    <source>
        <dbReference type="Proteomes" id="UP000012174"/>
    </source>
</evidence>
<gene>
    <name evidence="3" type="ORF">UCREL1_2071</name>
</gene>
<dbReference type="PROSITE" id="PS00028">
    <property type="entry name" value="ZINC_FINGER_C2H2_1"/>
    <property type="match status" value="1"/>
</dbReference>
<dbReference type="KEGG" id="ela:UCREL1_2071"/>
<evidence type="ECO:0000256" key="1">
    <source>
        <dbReference type="PROSITE-ProRule" id="PRU00042"/>
    </source>
</evidence>